<dbReference type="Proteomes" id="UP000325577">
    <property type="component" value="Linkage Group LG7"/>
</dbReference>
<gene>
    <name evidence="1" type="ORF">F0562_016259</name>
</gene>
<sequence length="339" mass="36531">MAEDLDDGEFWLPPQILTDDDILRDYNCGNNIKSIKGEKFSRESDTGVCFPHEYSYGFGSFAPYSNLSSPVESVVGSTETESDEEDYIAGLTRKMAHSTLQDDLWKGETGFGYENQKSLTMSGSPQSTLCPVLGGCGCKPGSSHGSPSCPSRISSPSPPPPPAAAMARNEAAWDLLYAAAGEVAKMRMIEEGSGYYHNRELMGLPRKPGPVFTPPTKLNPKPNCWFSLQSISVLPAIASRPFSAVETATDDEATGLGGLGTVEGDWTVPTAAGRSKQGTELRCPTSGSITLCLAYSAAVPAATATKWFWHEGCISWKPWVEKGMCRNRCVLASPDWNPH</sequence>
<reference evidence="1 2" key="1">
    <citation type="submission" date="2019-09" db="EMBL/GenBank/DDBJ databases">
        <title>A chromosome-level genome assembly of the Chinese tupelo Nyssa sinensis.</title>
        <authorList>
            <person name="Yang X."/>
            <person name="Kang M."/>
            <person name="Yang Y."/>
            <person name="Xiong H."/>
            <person name="Wang M."/>
            <person name="Zhang Z."/>
            <person name="Wang Z."/>
            <person name="Wu H."/>
            <person name="Ma T."/>
            <person name="Liu J."/>
            <person name="Xi Z."/>
        </authorList>
    </citation>
    <scope>NUCLEOTIDE SEQUENCE [LARGE SCALE GENOMIC DNA]</scope>
    <source>
        <strain evidence="1">J267</strain>
        <tissue evidence="1">Leaf</tissue>
    </source>
</reference>
<dbReference type="AlphaFoldDB" id="A0A5J4ZP97"/>
<dbReference type="EMBL" id="CM018050">
    <property type="protein sequence ID" value="KAA8518967.1"/>
    <property type="molecule type" value="Genomic_DNA"/>
</dbReference>
<protein>
    <submittedName>
        <fullName evidence="1">Uncharacterized protein</fullName>
    </submittedName>
</protein>
<name>A0A5J4ZP97_9ASTE</name>
<dbReference type="PANTHER" id="PTHR33356:SF5">
    <property type="entry name" value="TIP41-LIKE PROTEIN"/>
    <property type="match status" value="1"/>
</dbReference>
<evidence type="ECO:0000313" key="1">
    <source>
        <dbReference type="EMBL" id="KAA8518967.1"/>
    </source>
</evidence>
<dbReference type="OrthoDB" id="1060058at2759"/>
<proteinExistence type="predicted"/>
<dbReference type="PANTHER" id="PTHR33356">
    <property type="entry name" value="TIP41-LIKE PROTEIN"/>
    <property type="match status" value="1"/>
</dbReference>
<accession>A0A5J4ZP97</accession>
<keyword evidence="2" id="KW-1185">Reference proteome</keyword>
<organism evidence="1 2">
    <name type="scientific">Nyssa sinensis</name>
    <dbReference type="NCBI Taxonomy" id="561372"/>
    <lineage>
        <taxon>Eukaryota</taxon>
        <taxon>Viridiplantae</taxon>
        <taxon>Streptophyta</taxon>
        <taxon>Embryophyta</taxon>
        <taxon>Tracheophyta</taxon>
        <taxon>Spermatophyta</taxon>
        <taxon>Magnoliopsida</taxon>
        <taxon>eudicotyledons</taxon>
        <taxon>Gunneridae</taxon>
        <taxon>Pentapetalae</taxon>
        <taxon>asterids</taxon>
        <taxon>Cornales</taxon>
        <taxon>Nyssaceae</taxon>
        <taxon>Nyssa</taxon>
    </lineage>
</organism>
<evidence type="ECO:0000313" key="2">
    <source>
        <dbReference type="Proteomes" id="UP000325577"/>
    </source>
</evidence>